<evidence type="ECO:0000313" key="2">
    <source>
        <dbReference type="EMBL" id="KAJ1719450.1"/>
    </source>
</evidence>
<evidence type="ECO:0000256" key="1">
    <source>
        <dbReference type="SAM" id="SignalP"/>
    </source>
</evidence>
<feature type="chain" id="PRO_5040928362" evidence="1">
    <location>
        <begin position="21"/>
        <end position="131"/>
    </location>
</feature>
<dbReference type="EMBL" id="JANBOI010002894">
    <property type="protein sequence ID" value="KAJ1719450.1"/>
    <property type="molecule type" value="Genomic_DNA"/>
</dbReference>
<dbReference type="Proteomes" id="UP001143981">
    <property type="component" value="Unassembled WGS sequence"/>
</dbReference>
<keyword evidence="1" id="KW-0732">Signal</keyword>
<gene>
    <name evidence="2" type="ORF">LPJ61_006304</name>
</gene>
<protein>
    <submittedName>
        <fullName evidence="2">Uncharacterized protein</fullName>
    </submittedName>
</protein>
<name>A0A9W7XUV4_9FUNG</name>
<reference evidence="2" key="1">
    <citation type="submission" date="2022-07" db="EMBL/GenBank/DDBJ databases">
        <title>Phylogenomic reconstructions and comparative analyses of Kickxellomycotina fungi.</title>
        <authorList>
            <person name="Reynolds N.K."/>
            <person name="Stajich J.E."/>
            <person name="Barry K."/>
            <person name="Grigoriev I.V."/>
            <person name="Crous P."/>
            <person name="Smith M.E."/>
        </authorList>
    </citation>
    <scope>NUCLEOTIDE SEQUENCE</scope>
    <source>
        <strain evidence="2">BCRC 34381</strain>
    </source>
</reference>
<dbReference type="AlphaFoldDB" id="A0A9W7XUV4"/>
<dbReference type="OrthoDB" id="5541310at2759"/>
<comment type="caution">
    <text evidence="2">The sequence shown here is derived from an EMBL/GenBank/DDBJ whole genome shotgun (WGS) entry which is preliminary data.</text>
</comment>
<evidence type="ECO:0000313" key="3">
    <source>
        <dbReference type="Proteomes" id="UP001143981"/>
    </source>
</evidence>
<accession>A0A9W7XUV4</accession>
<feature type="signal peptide" evidence="1">
    <location>
        <begin position="1"/>
        <end position="20"/>
    </location>
</feature>
<sequence length="131" mass="14534">MKINLLAVLLVAATTVAAWGFPQKLGVYSMIQRLAQVKTGSQDERIIYGKLAMFLGDWRTSARLSSTRESVQYREALLALVTNINTVRSDAINDPNGVENLEFIIRRIRSSFNDSMRAYFGGQSASTEAAE</sequence>
<proteinExistence type="predicted"/>
<keyword evidence="3" id="KW-1185">Reference proteome</keyword>
<organism evidence="2 3">
    <name type="scientific">Coemansia biformis</name>
    <dbReference type="NCBI Taxonomy" id="1286918"/>
    <lineage>
        <taxon>Eukaryota</taxon>
        <taxon>Fungi</taxon>
        <taxon>Fungi incertae sedis</taxon>
        <taxon>Zoopagomycota</taxon>
        <taxon>Kickxellomycotina</taxon>
        <taxon>Kickxellomycetes</taxon>
        <taxon>Kickxellales</taxon>
        <taxon>Kickxellaceae</taxon>
        <taxon>Coemansia</taxon>
    </lineage>
</organism>